<evidence type="ECO:0000313" key="5">
    <source>
        <dbReference type="Proteomes" id="UP000237911"/>
    </source>
</evidence>
<evidence type="ECO:0000259" key="2">
    <source>
        <dbReference type="Pfam" id="PF19187"/>
    </source>
</evidence>
<proteinExistence type="predicted"/>
<dbReference type="InterPro" id="IPR051534">
    <property type="entry name" value="CBASS_pafABC_assoc_protein"/>
</dbReference>
<accession>A0A9X7IL11</accession>
<reference evidence="4 5" key="1">
    <citation type="submission" date="2018-02" db="EMBL/GenBank/DDBJ databases">
        <title>Draft genome sequence of Mycobacterium virginiense isolated from mud of a swine farm in Japan.</title>
        <authorList>
            <person name="Ohya K."/>
        </authorList>
    </citation>
    <scope>NUCLEOTIDE SEQUENCE [LARGE SCALE GENOMIC DNA]</scope>
    <source>
        <strain evidence="4 5">GF75</strain>
    </source>
</reference>
<dbReference type="InterPro" id="IPR057727">
    <property type="entry name" value="WCX_dom"/>
</dbReference>
<sequence>MTQLSKRLVRLLNMVPYLKARPGISKEQAAAELGVSLSQLQTDLEQLVMCGLPGYGPGELIDVTFYEDRLDVFESAGVDRPLRLTSREATAMLMALRTLVDMPGIVDPRAARSAIAKIEEAAGAAAPAAPTSATHDESAADSVRQDVVRDGVQQHRALAIDYYAASRDSVSQRIVDPIRVVLIGAHSYLEAWCRESEGVRLFRFDRIDGARLLDEPSAPPEPARRAETDTSLFDADPSLPVAIVRVAPSAAWMFEYYPMQALGELADGWREAQLTYASEAWLIRLLLGMGDEVQVKAPESVVAGVRDASIAALAIYEQVRP</sequence>
<name>A0A9X7IL11_9MYCO</name>
<dbReference type="InterPro" id="IPR043839">
    <property type="entry name" value="PafC_HTH"/>
</dbReference>
<dbReference type="Pfam" id="PF25583">
    <property type="entry name" value="WCX"/>
    <property type="match status" value="1"/>
</dbReference>
<protein>
    <submittedName>
        <fullName evidence="4">Protein pafC</fullName>
    </submittedName>
</protein>
<dbReference type="Pfam" id="PF13280">
    <property type="entry name" value="WYL"/>
    <property type="match status" value="1"/>
</dbReference>
<organism evidence="4 5">
    <name type="scientific">Mycolicibacter virginiensis</name>
    <dbReference type="NCBI Taxonomy" id="1795032"/>
    <lineage>
        <taxon>Bacteria</taxon>
        <taxon>Bacillati</taxon>
        <taxon>Actinomycetota</taxon>
        <taxon>Actinomycetes</taxon>
        <taxon>Mycobacteriales</taxon>
        <taxon>Mycobacteriaceae</taxon>
        <taxon>Mycolicibacter</taxon>
    </lineage>
</organism>
<dbReference type="PANTHER" id="PTHR34580">
    <property type="match status" value="1"/>
</dbReference>
<dbReference type="EMBL" id="PUEV01000088">
    <property type="protein sequence ID" value="PQM51013.1"/>
    <property type="molecule type" value="Genomic_DNA"/>
</dbReference>
<dbReference type="InterPro" id="IPR026881">
    <property type="entry name" value="WYL_dom"/>
</dbReference>
<dbReference type="InterPro" id="IPR028349">
    <property type="entry name" value="PafC-like"/>
</dbReference>
<dbReference type="PIRSF" id="PIRSF016838">
    <property type="entry name" value="PafC"/>
    <property type="match status" value="1"/>
</dbReference>
<evidence type="ECO:0000313" key="4">
    <source>
        <dbReference type="EMBL" id="PQM51013.1"/>
    </source>
</evidence>
<evidence type="ECO:0000259" key="3">
    <source>
        <dbReference type="Pfam" id="PF25583"/>
    </source>
</evidence>
<dbReference type="PANTHER" id="PTHR34580:SF1">
    <property type="entry name" value="PROTEIN PAFC"/>
    <property type="match status" value="1"/>
</dbReference>
<feature type="domain" description="WYL" evidence="1">
    <location>
        <begin position="147"/>
        <end position="211"/>
    </location>
</feature>
<dbReference type="Proteomes" id="UP000237911">
    <property type="component" value="Unassembled WGS sequence"/>
</dbReference>
<dbReference type="PROSITE" id="PS52050">
    <property type="entry name" value="WYL"/>
    <property type="match status" value="1"/>
</dbReference>
<dbReference type="RefSeq" id="WP_105295528.1">
    <property type="nucleotide sequence ID" value="NZ_CP092430.2"/>
</dbReference>
<feature type="domain" description="PafC HTH" evidence="2">
    <location>
        <begin position="7"/>
        <end position="119"/>
    </location>
</feature>
<comment type="caution">
    <text evidence="4">The sequence shown here is derived from an EMBL/GenBank/DDBJ whole genome shotgun (WGS) entry which is preliminary data.</text>
</comment>
<evidence type="ECO:0000259" key="1">
    <source>
        <dbReference type="Pfam" id="PF13280"/>
    </source>
</evidence>
<keyword evidence="5" id="KW-1185">Reference proteome</keyword>
<dbReference type="Pfam" id="PF19187">
    <property type="entry name" value="HTH_PafC"/>
    <property type="match status" value="1"/>
</dbReference>
<dbReference type="AlphaFoldDB" id="A0A9X7IL11"/>
<feature type="domain" description="WCX" evidence="3">
    <location>
        <begin position="242"/>
        <end position="307"/>
    </location>
</feature>
<gene>
    <name evidence="4" type="ORF">C5U48_17395</name>
</gene>